<feature type="compositionally biased region" description="Polar residues" evidence="1">
    <location>
        <begin position="932"/>
        <end position="949"/>
    </location>
</feature>
<feature type="compositionally biased region" description="Basic and acidic residues" evidence="1">
    <location>
        <begin position="5237"/>
        <end position="5270"/>
    </location>
</feature>
<feature type="region of interest" description="Disordered" evidence="1">
    <location>
        <begin position="2490"/>
        <end position="2519"/>
    </location>
</feature>
<feature type="compositionally biased region" description="Basic and acidic residues" evidence="1">
    <location>
        <begin position="1652"/>
        <end position="1690"/>
    </location>
</feature>
<feature type="region of interest" description="Disordered" evidence="1">
    <location>
        <begin position="4107"/>
        <end position="4278"/>
    </location>
</feature>
<keyword evidence="3" id="KW-1185">Reference proteome</keyword>
<reference evidence="2 3" key="1">
    <citation type="submission" date="2024-06" db="EMBL/GenBank/DDBJ databases">
        <title>A chromosome level genome sequence of Diviner's sage (Salvia divinorum).</title>
        <authorList>
            <person name="Ford S.A."/>
            <person name="Ro D.-K."/>
            <person name="Ness R.W."/>
            <person name="Phillips M.A."/>
        </authorList>
    </citation>
    <scope>NUCLEOTIDE SEQUENCE [LARGE SCALE GENOMIC DNA]</scope>
    <source>
        <strain evidence="2">SAF-2024a</strain>
        <tissue evidence="2">Leaf</tissue>
    </source>
</reference>
<feature type="region of interest" description="Disordered" evidence="1">
    <location>
        <begin position="2711"/>
        <end position="2732"/>
    </location>
</feature>
<feature type="region of interest" description="Disordered" evidence="1">
    <location>
        <begin position="3381"/>
        <end position="3481"/>
    </location>
</feature>
<feature type="region of interest" description="Disordered" evidence="1">
    <location>
        <begin position="4924"/>
        <end position="5024"/>
    </location>
</feature>
<feature type="region of interest" description="Disordered" evidence="1">
    <location>
        <begin position="169"/>
        <end position="190"/>
    </location>
</feature>
<feature type="region of interest" description="Disordered" evidence="1">
    <location>
        <begin position="3635"/>
        <end position="3655"/>
    </location>
</feature>
<feature type="compositionally biased region" description="Basic and acidic residues" evidence="1">
    <location>
        <begin position="4029"/>
        <end position="4056"/>
    </location>
</feature>
<feature type="compositionally biased region" description="Basic and acidic residues" evidence="1">
    <location>
        <begin position="4615"/>
        <end position="4638"/>
    </location>
</feature>
<feature type="compositionally biased region" description="Basic and acidic residues" evidence="1">
    <location>
        <begin position="3072"/>
        <end position="3095"/>
    </location>
</feature>
<feature type="region of interest" description="Disordered" evidence="1">
    <location>
        <begin position="5462"/>
        <end position="5588"/>
    </location>
</feature>
<feature type="compositionally biased region" description="Basic and acidic residues" evidence="1">
    <location>
        <begin position="1506"/>
        <end position="1525"/>
    </location>
</feature>
<feature type="compositionally biased region" description="Polar residues" evidence="1">
    <location>
        <begin position="511"/>
        <end position="524"/>
    </location>
</feature>
<feature type="compositionally biased region" description="Basic and acidic residues" evidence="1">
    <location>
        <begin position="1889"/>
        <end position="1906"/>
    </location>
</feature>
<feature type="region of interest" description="Disordered" evidence="1">
    <location>
        <begin position="4811"/>
        <end position="4896"/>
    </location>
</feature>
<feature type="region of interest" description="Disordered" evidence="1">
    <location>
        <begin position="1219"/>
        <end position="1238"/>
    </location>
</feature>
<feature type="compositionally biased region" description="Basic and acidic residues" evidence="1">
    <location>
        <begin position="176"/>
        <end position="190"/>
    </location>
</feature>
<feature type="compositionally biased region" description="Basic and acidic residues" evidence="1">
    <location>
        <begin position="3328"/>
        <end position="3340"/>
    </location>
</feature>
<feature type="region of interest" description="Disordered" evidence="1">
    <location>
        <begin position="4016"/>
        <end position="4089"/>
    </location>
</feature>
<feature type="region of interest" description="Disordered" evidence="1">
    <location>
        <begin position="4593"/>
        <end position="4650"/>
    </location>
</feature>
<evidence type="ECO:0000256" key="1">
    <source>
        <dbReference type="SAM" id="MobiDB-lite"/>
    </source>
</evidence>
<dbReference type="EMBL" id="JBEAFC010000003">
    <property type="protein sequence ID" value="KAL1564229.1"/>
    <property type="molecule type" value="Genomic_DNA"/>
</dbReference>
<feature type="compositionally biased region" description="Polar residues" evidence="1">
    <location>
        <begin position="4118"/>
        <end position="4145"/>
    </location>
</feature>
<feature type="region of interest" description="Disordered" evidence="1">
    <location>
        <begin position="1649"/>
        <end position="1940"/>
    </location>
</feature>
<feature type="region of interest" description="Disordered" evidence="1">
    <location>
        <begin position="3268"/>
        <end position="3352"/>
    </location>
</feature>
<feature type="compositionally biased region" description="Basic and acidic residues" evidence="1">
    <location>
        <begin position="793"/>
        <end position="815"/>
    </location>
</feature>
<proteinExistence type="predicted"/>
<dbReference type="Proteomes" id="UP001567538">
    <property type="component" value="Unassembled WGS sequence"/>
</dbReference>
<feature type="region of interest" description="Disordered" evidence="1">
    <location>
        <begin position="118"/>
        <end position="137"/>
    </location>
</feature>
<feature type="compositionally biased region" description="Acidic residues" evidence="1">
    <location>
        <begin position="2165"/>
        <end position="2179"/>
    </location>
</feature>
<feature type="compositionally biased region" description="Basic and acidic residues" evidence="1">
    <location>
        <begin position="5525"/>
        <end position="5564"/>
    </location>
</feature>
<feature type="compositionally biased region" description="Basic and acidic residues" evidence="1">
    <location>
        <begin position="3518"/>
        <end position="3534"/>
    </location>
</feature>
<feature type="compositionally biased region" description="Basic and acidic residues" evidence="1">
    <location>
        <begin position="2768"/>
        <end position="2778"/>
    </location>
</feature>
<feature type="compositionally biased region" description="Basic and acidic residues" evidence="1">
    <location>
        <begin position="3644"/>
        <end position="3655"/>
    </location>
</feature>
<feature type="region of interest" description="Disordered" evidence="1">
    <location>
        <begin position="688"/>
        <end position="711"/>
    </location>
</feature>
<feature type="compositionally biased region" description="Basic and acidic residues" evidence="1">
    <location>
        <begin position="5493"/>
        <end position="5514"/>
    </location>
</feature>
<feature type="compositionally biased region" description="Basic and acidic residues" evidence="1">
    <location>
        <begin position="1348"/>
        <end position="1357"/>
    </location>
</feature>
<feature type="compositionally biased region" description="Basic and acidic residues" evidence="1">
    <location>
        <begin position="2026"/>
        <end position="2039"/>
    </location>
</feature>
<feature type="region of interest" description="Disordered" evidence="1">
    <location>
        <begin position="5359"/>
        <end position="5397"/>
    </location>
</feature>
<feature type="region of interest" description="Disordered" evidence="1">
    <location>
        <begin position="3518"/>
        <end position="3553"/>
    </location>
</feature>
<feature type="compositionally biased region" description="Basic and acidic residues" evidence="1">
    <location>
        <begin position="4689"/>
        <end position="4699"/>
    </location>
</feature>
<feature type="compositionally biased region" description="Basic and acidic residues" evidence="1">
    <location>
        <begin position="2711"/>
        <end position="2724"/>
    </location>
</feature>
<evidence type="ECO:0008006" key="4">
    <source>
        <dbReference type="Google" id="ProtNLM"/>
    </source>
</evidence>
<feature type="compositionally biased region" description="Basic and acidic residues" evidence="1">
    <location>
        <begin position="1812"/>
        <end position="1823"/>
    </location>
</feature>
<evidence type="ECO:0000313" key="2">
    <source>
        <dbReference type="EMBL" id="KAL1564229.1"/>
    </source>
</evidence>
<gene>
    <name evidence="2" type="ORF">AAHA92_06601</name>
</gene>
<evidence type="ECO:0000313" key="3">
    <source>
        <dbReference type="Proteomes" id="UP001567538"/>
    </source>
</evidence>
<feature type="region of interest" description="Disordered" evidence="1">
    <location>
        <begin position="2026"/>
        <end position="2053"/>
    </location>
</feature>
<feature type="compositionally biased region" description="Polar residues" evidence="1">
    <location>
        <begin position="1752"/>
        <end position="1786"/>
    </location>
</feature>
<feature type="region of interest" description="Disordered" evidence="1">
    <location>
        <begin position="2065"/>
        <end position="2213"/>
    </location>
</feature>
<comment type="caution">
    <text evidence="2">The sequence shown here is derived from an EMBL/GenBank/DDBJ whole genome shotgun (WGS) entry which is preliminary data.</text>
</comment>
<feature type="region of interest" description="Disordered" evidence="1">
    <location>
        <begin position="3709"/>
        <end position="3731"/>
    </location>
</feature>
<feature type="region of interest" description="Disordered" evidence="1">
    <location>
        <begin position="4672"/>
        <end position="4725"/>
    </location>
</feature>
<feature type="compositionally biased region" description="Basic and acidic residues" evidence="1">
    <location>
        <begin position="1402"/>
        <end position="1437"/>
    </location>
</feature>
<feature type="region of interest" description="Disordered" evidence="1">
    <location>
        <begin position="3050"/>
        <end position="3107"/>
    </location>
</feature>
<feature type="compositionally biased region" description="Acidic residues" evidence="1">
    <location>
        <begin position="2107"/>
        <end position="2121"/>
    </location>
</feature>
<feature type="compositionally biased region" description="Polar residues" evidence="1">
    <location>
        <begin position="3052"/>
        <end position="3071"/>
    </location>
</feature>
<feature type="region of interest" description="Disordered" evidence="1">
    <location>
        <begin position="3980"/>
        <end position="4003"/>
    </location>
</feature>
<feature type="compositionally biased region" description="Basic and acidic residues" evidence="1">
    <location>
        <begin position="125"/>
        <end position="135"/>
    </location>
</feature>
<feature type="region of interest" description="Disordered" evidence="1">
    <location>
        <begin position="5293"/>
        <end position="5328"/>
    </location>
</feature>
<feature type="compositionally biased region" description="Basic and acidic residues" evidence="1">
    <location>
        <begin position="3445"/>
        <end position="3471"/>
    </location>
</feature>
<feature type="compositionally biased region" description="Basic and acidic residues" evidence="1">
    <location>
        <begin position="2122"/>
        <end position="2164"/>
    </location>
</feature>
<organism evidence="2 3">
    <name type="scientific">Salvia divinorum</name>
    <name type="common">Maria pastora</name>
    <name type="synonym">Diviner's sage</name>
    <dbReference type="NCBI Taxonomy" id="28513"/>
    <lineage>
        <taxon>Eukaryota</taxon>
        <taxon>Viridiplantae</taxon>
        <taxon>Streptophyta</taxon>
        <taxon>Embryophyta</taxon>
        <taxon>Tracheophyta</taxon>
        <taxon>Spermatophyta</taxon>
        <taxon>Magnoliopsida</taxon>
        <taxon>eudicotyledons</taxon>
        <taxon>Gunneridae</taxon>
        <taxon>Pentapetalae</taxon>
        <taxon>asterids</taxon>
        <taxon>lamiids</taxon>
        <taxon>Lamiales</taxon>
        <taxon>Lamiaceae</taxon>
        <taxon>Nepetoideae</taxon>
        <taxon>Mentheae</taxon>
        <taxon>Salviinae</taxon>
        <taxon>Salvia</taxon>
        <taxon>Salvia subgen. Calosphace</taxon>
    </lineage>
</organism>
<feature type="compositionally biased region" description="Basic and acidic residues" evidence="1">
    <location>
        <begin position="1378"/>
        <end position="1392"/>
    </location>
</feature>
<feature type="compositionally biased region" description="Polar residues" evidence="1">
    <location>
        <begin position="5217"/>
        <end position="5236"/>
    </location>
</feature>
<feature type="compositionally biased region" description="Basic and acidic residues" evidence="1">
    <location>
        <begin position="4203"/>
        <end position="4228"/>
    </location>
</feature>
<feature type="compositionally biased region" description="Polar residues" evidence="1">
    <location>
        <begin position="3300"/>
        <end position="3317"/>
    </location>
</feature>
<feature type="region of interest" description="Disordered" evidence="1">
    <location>
        <begin position="771"/>
        <end position="815"/>
    </location>
</feature>
<feature type="compositionally biased region" description="Basic and acidic residues" evidence="1">
    <location>
        <begin position="3146"/>
        <end position="3156"/>
    </location>
</feature>
<feature type="region of interest" description="Disordered" evidence="1">
    <location>
        <begin position="503"/>
        <end position="529"/>
    </location>
</feature>
<feature type="region of interest" description="Disordered" evidence="1">
    <location>
        <begin position="1166"/>
        <end position="1206"/>
    </location>
</feature>
<feature type="compositionally biased region" description="Polar residues" evidence="1">
    <location>
        <begin position="1606"/>
        <end position="1620"/>
    </location>
</feature>
<feature type="region of interest" description="Disordered" evidence="1">
    <location>
        <begin position="1976"/>
        <end position="2007"/>
    </location>
</feature>
<feature type="compositionally biased region" description="Basic and acidic residues" evidence="1">
    <location>
        <begin position="4871"/>
        <end position="4883"/>
    </location>
</feature>
<feature type="region of interest" description="Disordered" evidence="1">
    <location>
        <begin position="1323"/>
        <end position="1622"/>
    </location>
</feature>
<feature type="compositionally biased region" description="Basic and acidic residues" evidence="1">
    <location>
        <begin position="5462"/>
        <end position="5482"/>
    </location>
</feature>
<feature type="compositionally biased region" description="Polar residues" evidence="1">
    <location>
        <begin position="4595"/>
        <end position="4614"/>
    </location>
</feature>
<feature type="region of interest" description="Disordered" evidence="1">
    <location>
        <begin position="4345"/>
        <end position="4364"/>
    </location>
</feature>
<feature type="region of interest" description="Disordered" evidence="1">
    <location>
        <begin position="4524"/>
        <end position="4543"/>
    </location>
</feature>
<feature type="region of interest" description="Disordered" evidence="1">
    <location>
        <begin position="927"/>
        <end position="972"/>
    </location>
</feature>
<feature type="region of interest" description="Disordered" evidence="1">
    <location>
        <begin position="2981"/>
        <end position="3000"/>
    </location>
</feature>
<sequence>MATDADIQIPLPVCEARAEQLENVVDSIFKISVSEVPQEKQNQVDKHNELLMVKDVSKVVESTEESQQNAEVSNNMDGDEDIDVVPEKCSMDSSVAIAPKMKVRDTIDVSHTDDAVGVTQLSKETSNDHHGKYDSSTENVALTKEILLESSLMGEETESHTPCILKSEKLNLQSKSSDDKSADGKPREEDLLSNLTNKMALYQDPIENERSVEYNFNTTAEKESHKNISPQETITTLELNTPLSKEEETFAQRGDKLVTISEDHASHSKKTLSESHGDVECQSQTPEDVATCHNEPKLVEQFEVSSPVQVEDAQIERDWHFEEESERLPLIEVSTEGPTENVALVSMDNVKDMEDLKEVESFENEQNTSILVKEDMHKGDLAESFHVSPENIEVSDLSQEDNVKAPQEEQSRNVTLQGNTIKANEATINADDRHKESLEFFPTIVSRSHEEISMNAILKEGTNVHTDGKLIEEVDNHKEVLKKTDQIAKDGSDTLVDRPVESAANEEISAKENQWSAEESNNTDKYGDIDAVPEVCSTNSSVAISEIKVRDTRIDPDSDIANVVIQISKVTSSDHHGTNDSFTENVTLTNEILQKFESHTPCISEGSEDKESNIQVITTNNKSMDEKPIEKDISCNRTNEVSKDGESDIDKMTSEQEELEKNKSVENSISGETIITLETSNSDKLWSKSDLNSLPSNEEETTVQKSDEPVTTSVDYGVPSEMTLSESHADVECQYKTLEDAATNHSDEKVTEKSEEISVAIVEVLQIDHNEHLEEESEGPPLTEASTWGTNDKVSEDNTGEVKEHDEDHKEAKLFESEQGTKCTFVAEDVQIENITESLTVPLENIKVYNISQENNIEEQSTNAHLHGNTIKAEEVTIDAAEGQKDSRECFLPIVSDSPKKETMNAVLQEVTSDSKDKKIIDEVDKHEEVSENLSTTVSTEDAEGNNSLVKLEGSETKKEDDPGKESDETPLPLPLALEASDASTFWHEACVEDGEPKKAEFCADEMYAESMLPKKESIIENTGDVHVDTEETKVPDSVDKISEAEKKENVENVPTIIPNEKTEEDICIHFDGQELENEQQSSIKDYPMNSKNDEVIVEDNDKIQDEEPSGVELFENDKNTESVLLIEEVQSKKPVESLHADAVLEDIKISDFDQCTEATGVLEEQIPSENSPSDEIGIDAANTNEKTRESQNVSNEDSDKDLLIKVADSEMTYGINLEEELETPSLTEASKDEAIDNKSILLEPKTSDEFACKVEFLNDEKSTDCTTPKKESFQPRDHKTPTSSAAIETTCSLEEQSLRENSQTIISDKLIEAGAAEKHDLTLENVAKGTPHEHIEENLVTQVDCSAGKHEERMEGDNQSSSLIEAPAEDANVSESDEPKNWGEESLKSESENGENTKSTYVKEETDVETPIDHLQVKPEDIKQHDSISDINKSIEEETSNSDPQEISTDKAERKSVDATHAKEENVETKDVAKEIPDCDKEDRIPIEEVGSQNPLNEALAGNANDEKSTKITEDCLIRKEEPLKSLQVADQDTETPPSSQDRETCSLDEECPTSNPEAIIDDNKEEIPNNTTGEEDETPKDKNIVENILEYGKEDNMPIEEVGSRNTLNGASTENANIEESPKINECNLIKEEASLESLQAQEIETTHLSLEREISSPDERRPLEGIKDDNTDEIAGRETSLEGETNHENIANTSTYEEKEESMQVQEDCSQQEYNESENIPSSEAPAVSCTESSPVKEEERVEIPTEKQILTANPQGTCDETQENTVDAANKNNDVVISIQNGDNEDNTPVEVDGLQKHSSEEVPAQKINDDEPTTTHEVADEDVTDNSSDQDRKPSHLEEQAPTKDSHETMGDERYAKTFDSTDLKQATLEDENYAATPDEDTKEDSRDQVDDLLLEHEEHSSTSLSDAPKDEITESTLVKEVAEDEDPVDSSQVATEDIKAFAPCQDTKISSTVDQIIDTKDISSNKITEKTIDATGEETQETQDIAKSASREYGSPNEQNTEAILTKENVSIGLNQIVGEESRPAQEEEKVEIPTEEQILTATPHGTCDETQEKIVDAANSNNDVVISVPNGDNDDNSPIDVDRLQEPSSDEVPAEKNNDDEPTTTYEVADEDDKDTSGQDRKSSHLEEQASTKDSHKTMGDERYAKTFDSTDLKQEPLDDENYAATPDEDTKDDSRYHVDYLLMEREEPSVKDSVRTSVSDAPKDDITGSMLAKEIAYVEDTIDSSQVVTEDIKAFAPCKDTKDISSNKITEKTVDATGEESQVAQDIAKSVPWEDDSPNEKNTEATLIKEDQSIELPRVVAEDIEEPCSVEIRETNSREEQIPCASSRVVINDNEEKTTIDPTIFENETPKNEVPKEMRSVDVKEETKEEECYLKAVQMTTAVILVSNQERSLNLTAKETTCTEDLNVNKVTICHIPEVSDDKQQVSPVTIVPEENMMTSNKHVLDGNSIESGVSEKINDQVDGEANSCGDKTDFEKTEVLNDGPSAVPTSETLGEIESRGRTETDVQVPNGENEAQFKQETENDQNIETAVPNYAASENASELKEVNGEEEIASNKCAEILHSPISVASEEVSTFNVALEEDLSSNSVTHLETKNLQEASAIKQITLSSAGQDAESISVEENSNYVCSSTKEKSDLNEVAFMPGENKRGLESSNRGLESIAQGQRCDIISKTEETKTEEEDLIAEAEIQSDKAVTEDLLKEETMKEDISREKEQIPRVPEVFEEGDEKALEEVEEKIFANEAIESIPHQEEQPTSIEEPTAKRDYENPRDIDIACVNPETQDSNKEAAQATIIPWGESKEHNNEDEICSSDEMQVKNEEHLILSEGKSKEEAKETYKESCVDAEKFNLSSQTKDISEISDVGQETPEEDNKIYTAEKSFGEDDPIKIKEYELSSASQDIKLTEQSKEEASITAEVQEEKAGIDLGSAVPVPEATGIDSQEVKELNHKCIEMADVSASTPDETSVMTASKKIEEGTDGALPEARDQQTKDIAPTEQLSECACITDEAQEAEDVIYLGAAVPVPEATESERQEVEKLNDKCTEVADTSTPVESSEISTLNSIGESTERTTLEAKEQQTKLRDFPEESNTRQTGVKMADTDDAVNLQSVRDISEDVQDQELCKESFGMSNNQNPVEGDPEERAETSEGKEANPIQAAPVSGTLEQDIEEQKLGRDTVDVHEEETNISIPNQLKSICGVDTEKLPESSIHQSSVENTDHCDKEYTDQCDRSIDCSQQEQNESENIPSLEALAVSCTENSPVIEEEKVEIPTDEQILTANPQGRDETQEKTDDAANKNNDVVISIPNGNNEDNSPIEVGGLQEHPSEEVPAEKINDDESTITHGFESANENAVKVNLNENEEKLECSHVNEVYIQSLQVEDEDVTDTSSGQSRKSSHLEEQASTEHSHETIGDERYAKTFDSTDLKQEILEDENYVANPDEYTKGDTRDQVDDVLLEKEEPSEKDSESTLLPDGPKVDITESALVMEVAEVEDPIDSSQVATKDIKAFDPCQDTEKTVDATGEETHEAQDIGKSVPREYNSPDEQNTEAILVKENVSTELTRIVAEESIPVQEEEKVEIPTEVQILTANLQGTCDETQEITVDAANKNNDVVISIPNGDNEDNAAIEVGGLQEPSSEEVPAEKINDDEPTTHEVEFAKTFDSTDMKQETVEDDVRIIVNYADTSDEDTKEDSRNQVYDLLMEREEHLVQDSESTSVSDAPKDDITESTLVKEVAEVDDPIGSSQVVNEDIKAFAPCQDTEISSTVEKIIDSKDISSNKMTEKTVDAAGEETQEAQDIAKSVPREDDSPNEQETESTLIKEDLSIELPRIVAEDIEEPCSSEIRETNSREEQIPCASPGLVINDNEEKKTIDPTIFENEIPKNEVPKEMGSVDVKGEAKEEECYLKAVQMTTAVIAVSDQERSLNLTAKETPCTEDLNINKFIIGHITEVTDDKPKDSPVMKVPEENMMASNEHVLDGNSMESGVSDKINDQVDGEANSCGDTDLEKIEVLNDGPSAVTSETLAEMESRSCTETEVKVPNREKEAEFKPEAENNQKNIDTALPSYAASENVSESKEVDGKEDITSNSCEEILSCPVSVASEEVSTSNAALEEDSTSNTVTHIETKNVQEAPSINETTPSSAEGQHAESVSVEENSNYVCSSTKEKSDSNEVALMLGENKSGLESSNRGPESVAQGQRCDIISKTEETKTEEGDHKADIQSDKAVTEDILQEETTCEKESMKEDISRENEQLPRINEEHEDIKDYHQRSYEDKLPEVSEEVEEKILANEAIERILQQEEQRTVIEEPTTKIDFENPHDLDIACVNTDTQDSNKEAVQTAIIPGGESVEQNKEDETCSSDEVQVKDEEQLILSEGKTKEAAKETYKEACVEAETFDPPSQTKVISECAISVVGQETPEEDNKIYTAEESFGEDDPIKIKEYELSSASQDIKLTEQSKEDASITAEVQEEKAGIDLGSAVPVPEATGIDSQEVKELNHKCIEMADASASTPDETSVMTASKKIEEGTDGALPEARDQQTKDIAPTEQLSECACITDEAQEAEDVIYLGAAVPVPEATESERQEVEKLNDKCTEVADTSTPVESSEISTLNSIGESTERTTLEAKEQQTKLRDFPEESNTRQTGVKMADTDDAVNLQSVRDISEDVQDQELCKESFGMSNNQNPVEGDPEERAETSEGKEANPIQAAPVSGTLEQDIEEQKLGRDTVDVHEEETNISIPNQLKSICGVDTEKLPESSIHQSSVENTDHCDKEYTDQCDRSIDCSQQEQNESENIPSLEALAVSCTENSPVIEEEKVEIPTDEQILTANPQGRDETQEKTDDAANKNNDVVISIPNGNNEDNSPIEVGGLQEHPSEEVPAEKINDDESTITHGFESANENAVKVNLNENEEKLECSHVNEVYIQSLQVEDEDVTDTSSGQSRKSSHLEEQASTEHSHETIGDERYAKTFDSTDLKQEILEDENYVANPDEYTKGDTRDQVDDVLLEKEEPSEKDSESTLLPDGPKVDITESALVMEVAEVEDPIDSSQVATKDIKAFDPCQDTEKTVDATGEETQEAQDIAKGVPREYNSPDEQNTEAILVKENVSTELTRIVAEESIPVQEEEKVEIPTELQILTANLQGTCDETQEITVDAANKNNDVVISIPNGDNEDNPAIEVGGLQEPSSEDVIYLVAAVPVPEATESERQEVEKLNDKCTEVADTSTPVESSEISTLNSIGESTERTTLEAKEQQTKLRDFPEETNTRQTGEKMADTDDAVNLQSVRDISEDVQDQELCKESFGVPNNHNPVEGDPEESTETSEGKEANLIQAAPVSETLEQKIEEHKFGRDTVDVLEEEKNISIPNQLESVYVADTEKVPESSIHQNSAENTDQCDKKQGNQQIDSPLVLPCAQCPDIKTAENEPQYVGGLANADVPELEAFPLSLKDKHVVQEADDIRYSILENLDGDKNISAEYSQGEHEIERPSKVQQEGEECGNEERKGKQIEGKPESEETDKPSLSDLLQVSTRETSEMADHSPTEKEPTSHTEDMRAENTLEVDHENTKTDEKHDDEDESREQKKSDLGSEAPVMVDIGDTDMKVAHKKSHNILSGVGSKVKHSIAKVKKAITGKSPKKVTTPESK</sequence>
<feature type="compositionally biased region" description="Basic and acidic residues" evidence="1">
    <location>
        <begin position="4988"/>
        <end position="5014"/>
    </location>
</feature>
<feature type="compositionally biased region" description="Basic and acidic residues" evidence="1">
    <location>
        <begin position="4237"/>
        <end position="4278"/>
    </location>
</feature>
<feature type="region of interest" description="Disordered" evidence="1">
    <location>
        <begin position="3129"/>
        <end position="3182"/>
    </location>
</feature>
<feature type="compositionally biased region" description="Basic and acidic residues" evidence="1">
    <location>
        <begin position="1834"/>
        <end position="1868"/>
    </location>
</feature>
<feature type="compositionally biased region" description="Basic and acidic residues" evidence="1">
    <location>
        <begin position="1449"/>
        <end position="1488"/>
    </location>
</feature>
<feature type="compositionally biased region" description="Basic and acidic residues" evidence="1">
    <location>
        <begin position="4830"/>
        <end position="4842"/>
    </location>
</feature>
<feature type="region of interest" description="Disordered" evidence="1">
    <location>
        <begin position="2750"/>
        <end position="2778"/>
    </location>
</feature>
<feature type="compositionally biased region" description="Basic and acidic residues" evidence="1">
    <location>
        <begin position="4943"/>
        <end position="4976"/>
    </location>
</feature>
<feature type="region of interest" description="Disordered" evidence="1">
    <location>
        <begin position="5215"/>
        <end position="5273"/>
    </location>
</feature>
<feature type="compositionally biased region" description="Acidic residues" evidence="1">
    <location>
        <begin position="1874"/>
        <end position="1888"/>
    </location>
</feature>
<feature type="compositionally biased region" description="Polar residues" evidence="1">
    <location>
        <begin position="1706"/>
        <end position="1725"/>
    </location>
</feature>
<feature type="compositionally biased region" description="Basic and acidic residues" evidence="1">
    <location>
        <begin position="4075"/>
        <end position="4086"/>
    </location>
</feature>
<feature type="compositionally biased region" description="Basic and acidic residues" evidence="1">
    <location>
        <begin position="3400"/>
        <end position="3433"/>
    </location>
</feature>
<name>A0ABD1I668_SALDI</name>
<feature type="compositionally biased region" description="Polar residues" evidence="1">
    <location>
        <begin position="1530"/>
        <end position="1541"/>
    </location>
</feature>
<feature type="region of interest" description="Disordered" evidence="1">
    <location>
        <begin position="2801"/>
        <end position="2824"/>
    </location>
</feature>
<feature type="compositionally biased region" description="Basic and acidic residues" evidence="1">
    <location>
        <begin position="2180"/>
        <end position="2202"/>
    </location>
</feature>
<feature type="compositionally biased region" description="Polar residues" evidence="1">
    <location>
        <begin position="5378"/>
        <end position="5387"/>
    </location>
</feature>
<feature type="compositionally biased region" description="Basic and acidic residues" evidence="1">
    <location>
        <begin position="1738"/>
        <end position="1749"/>
    </location>
</feature>
<feature type="compositionally biased region" description="Polar residues" evidence="1">
    <location>
        <begin position="4154"/>
        <end position="4164"/>
    </location>
</feature>
<feature type="compositionally biased region" description="Basic and acidic residues" evidence="1">
    <location>
        <begin position="953"/>
        <end position="968"/>
    </location>
</feature>
<protein>
    <recommendedName>
        <fullName evidence="4">Titin-like</fullName>
    </recommendedName>
</protein>
<feature type="compositionally biased region" description="Basic and acidic residues" evidence="1">
    <location>
        <begin position="3287"/>
        <end position="3299"/>
    </location>
</feature>
<feature type="compositionally biased region" description="Polar residues" evidence="1">
    <location>
        <begin position="4843"/>
        <end position="4860"/>
    </location>
</feature>
<feature type="region of interest" description="Disordered" evidence="1">
    <location>
        <begin position="5061"/>
        <end position="5092"/>
    </location>
</feature>
<accession>A0ABD1I668</accession>
<feature type="compositionally biased region" description="Basic and acidic residues" evidence="1">
    <location>
        <begin position="1262"/>
        <end position="1281"/>
    </location>
</feature>
<feature type="region of interest" description="Disordered" evidence="1">
    <location>
        <begin position="1262"/>
        <end position="1287"/>
    </location>
</feature>
<feature type="region of interest" description="Disordered" evidence="1">
    <location>
        <begin position="3789"/>
        <end position="3819"/>
    </location>
</feature>